<keyword evidence="5" id="KW-1185">Reference proteome</keyword>
<evidence type="ECO:0000313" key="4">
    <source>
        <dbReference type="EMBL" id="QDS89931.1"/>
    </source>
</evidence>
<dbReference type="RefSeq" id="WP_145347858.1">
    <property type="nucleotide sequence ID" value="NZ_CP036261.1"/>
</dbReference>
<organism evidence="4 5">
    <name type="scientific">Rosistilla ulvae</name>
    <dbReference type="NCBI Taxonomy" id="1930277"/>
    <lineage>
        <taxon>Bacteria</taxon>
        <taxon>Pseudomonadati</taxon>
        <taxon>Planctomycetota</taxon>
        <taxon>Planctomycetia</taxon>
        <taxon>Pirellulales</taxon>
        <taxon>Pirellulaceae</taxon>
        <taxon>Rosistilla</taxon>
    </lineage>
</organism>
<feature type="transmembrane region" description="Helical" evidence="1">
    <location>
        <begin position="217"/>
        <end position="237"/>
    </location>
</feature>
<keyword evidence="1" id="KW-0472">Membrane</keyword>
<proteinExistence type="predicted"/>
<feature type="signal peptide" evidence="2">
    <location>
        <begin position="1"/>
        <end position="29"/>
    </location>
</feature>
<keyword evidence="1" id="KW-1133">Transmembrane helix</keyword>
<dbReference type="KEGG" id="ruv:EC9_41330"/>
<evidence type="ECO:0000259" key="3">
    <source>
        <dbReference type="Pfam" id="PF04536"/>
    </source>
</evidence>
<dbReference type="Pfam" id="PF04536">
    <property type="entry name" value="TPM_phosphatase"/>
    <property type="match status" value="1"/>
</dbReference>
<name>A0A517M4Y0_9BACT</name>
<dbReference type="InterPro" id="IPR007621">
    <property type="entry name" value="TPM_dom"/>
</dbReference>
<gene>
    <name evidence="4" type="ORF">EC9_41330</name>
</gene>
<dbReference type="OrthoDB" id="9810918at2"/>
<evidence type="ECO:0000313" key="5">
    <source>
        <dbReference type="Proteomes" id="UP000319557"/>
    </source>
</evidence>
<feature type="domain" description="TPM" evidence="3">
    <location>
        <begin position="43"/>
        <end position="174"/>
    </location>
</feature>
<dbReference type="Gene3D" id="3.10.310.50">
    <property type="match status" value="1"/>
</dbReference>
<protein>
    <recommendedName>
        <fullName evidence="3">TPM domain-containing protein</fullName>
    </recommendedName>
</protein>
<reference evidence="4 5" key="1">
    <citation type="submission" date="2019-02" db="EMBL/GenBank/DDBJ databases">
        <title>Deep-cultivation of Planctomycetes and their phenomic and genomic characterization uncovers novel biology.</title>
        <authorList>
            <person name="Wiegand S."/>
            <person name="Jogler M."/>
            <person name="Boedeker C."/>
            <person name="Pinto D."/>
            <person name="Vollmers J."/>
            <person name="Rivas-Marin E."/>
            <person name="Kohn T."/>
            <person name="Peeters S.H."/>
            <person name="Heuer A."/>
            <person name="Rast P."/>
            <person name="Oberbeckmann S."/>
            <person name="Bunk B."/>
            <person name="Jeske O."/>
            <person name="Meyerdierks A."/>
            <person name="Storesund J.E."/>
            <person name="Kallscheuer N."/>
            <person name="Luecker S."/>
            <person name="Lage O.M."/>
            <person name="Pohl T."/>
            <person name="Merkel B.J."/>
            <person name="Hornburger P."/>
            <person name="Mueller R.-W."/>
            <person name="Bruemmer F."/>
            <person name="Labrenz M."/>
            <person name="Spormann A.M."/>
            <person name="Op den Camp H."/>
            <person name="Overmann J."/>
            <person name="Amann R."/>
            <person name="Jetten M.S.M."/>
            <person name="Mascher T."/>
            <person name="Medema M.H."/>
            <person name="Devos D.P."/>
            <person name="Kaster A.-K."/>
            <person name="Ovreas L."/>
            <person name="Rohde M."/>
            <person name="Galperin M.Y."/>
            <person name="Jogler C."/>
        </authorList>
    </citation>
    <scope>NUCLEOTIDE SEQUENCE [LARGE SCALE GENOMIC DNA]</scope>
    <source>
        <strain evidence="4 5">EC9</strain>
    </source>
</reference>
<dbReference type="EMBL" id="CP036261">
    <property type="protein sequence ID" value="QDS89931.1"/>
    <property type="molecule type" value="Genomic_DNA"/>
</dbReference>
<dbReference type="AlphaFoldDB" id="A0A517M4Y0"/>
<dbReference type="PANTHER" id="PTHR30373:SF2">
    <property type="entry name" value="UPF0603 PROTEIN YGCG"/>
    <property type="match status" value="1"/>
</dbReference>
<accession>A0A517M4Y0</accession>
<keyword evidence="2" id="KW-0732">Signal</keyword>
<keyword evidence="1" id="KW-0812">Transmembrane</keyword>
<dbReference type="PANTHER" id="PTHR30373">
    <property type="entry name" value="UPF0603 PROTEIN YGCG"/>
    <property type="match status" value="1"/>
</dbReference>
<evidence type="ECO:0000256" key="1">
    <source>
        <dbReference type="SAM" id="Phobius"/>
    </source>
</evidence>
<feature type="chain" id="PRO_5021951868" description="TPM domain-containing protein" evidence="2">
    <location>
        <begin position="30"/>
        <end position="266"/>
    </location>
</feature>
<evidence type="ECO:0000256" key="2">
    <source>
        <dbReference type="SAM" id="SignalP"/>
    </source>
</evidence>
<feature type="transmembrane region" description="Helical" evidence="1">
    <location>
        <begin position="189"/>
        <end position="210"/>
    </location>
</feature>
<dbReference type="Proteomes" id="UP000319557">
    <property type="component" value="Chromosome"/>
</dbReference>
<sequence precursor="true">MISRRRSLAFVYCAAIIALGWMGPPSATAIEIDLQPPGEREFVRDLAGMLNPGAKEKIQELCDSLLTDKATPIIVITIESMAQYGGERLRIETFATLLFDQWGIGQATLGDQEWNTGILLLVSRDDRKARIELGGGWGRREDALCRQIMDDYIVAEFKQGRFSEGIVAGVEALDTMARKLQLPTRPRPWWHYALVVGAIGLGIFTVVSLVRNGSSGWAWLFWGAVFTVLGVILYQLLTSRGGSSGGFGGGSFGGGSSGGGGATGSW</sequence>